<sequence>MYTNQHVTTWGKLCLVGVTLLTMTLSFVACKDEENPIVPPPQTIGSTVISNRQLGLLEAAVRRAGLTATLNGTGPFTVFAPSDAAFQAAGFADTAAINRAPVATLQQILSYHVISGSALSSTAITTGQTAVPTSLSSAAVYVSRATSTSGTSSSVGTGISVNNARVIRADQQATNGIVHIIDRVLLPPAGNVLQLVAADPDLSLLVTAATLGGTAVTGALSGNTPLTVFAPTNAAFNAAGYRTAADIQAAPVAALTAILTNHVVAPARAYSPTIVNGPVTTFGGGSVTATVGANDAITLLSRGNGTNAANVLQNTVTNGALVQNRDINATNGVIHKIDRVLLP</sequence>
<dbReference type="EMBL" id="JBHULN010000025">
    <property type="protein sequence ID" value="MFD2574208.1"/>
    <property type="molecule type" value="Genomic_DNA"/>
</dbReference>
<dbReference type="Gene3D" id="2.30.180.10">
    <property type="entry name" value="FAS1 domain"/>
    <property type="match status" value="2"/>
</dbReference>
<organism evidence="2 3">
    <name type="scientific">Spirosoma soli</name>
    <dbReference type="NCBI Taxonomy" id="1770529"/>
    <lineage>
        <taxon>Bacteria</taxon>
        <taxon>Pseudomonadati</taxon>
        <taxon>Bacteroidota</taxon>
        <taxon>Cytophagia</taxon>
        <taxon>Cytophagales</taxon>
        <taxon>Cytophagaceae</taxon>
        <taxon>Spirosoma</taxon>
    </lineage>
</organism>
<dbReference type="PANTHER" id="PTHR10900:SF77">
    <property type="entry name" value="FI19380P1"/>
    <property type="match status" value="1"/>
</dbReference>
<name>A0ABW5MB53_9BACT</name>
<dbReference type="InterPro" id="IPR002202">
    <property type="entry name" value="HMG_CoA_Rdtase"/>
</dbReference>
<reference evidence="3" key="1">
    <citation type="journal article" date="2019" name="Int. J. Syst. Evol. Microbiol.">
        <title>The Global Catalogue of Microorganisms (GCM) 10K type strain sequencing project: providing services to taxonomists for standard genome sequencing and annotation.</title>
        <authorList>
            <consortium name="The Broad Institute Genomics Platform"/>
            <consortium name="The Broad Institute Genome Sequencing Center for Infectious Disease"/>
            <person name="Wu L."/>
            <person name="Ma J."/>
        </authorList>
    </citation>
    <scope>NUCLEOTIDE SEQUENCE [LARGE SCALE GENOMIC DNA]</scope>
    <source>
        <strain evidence="3">KCTC 42805</strain>
    </source>
</reference>
<keyword evidence="3" id="KW-1185">Reference proteome</keyword>
<feature type="domain" description="FAS1" evidence="1">
    <location>
        <begin position="189"/>
        <end position="341"/>
    </location>
</feature>
<feature type="domain" description="FAS1" evidence="1">
    <location>
        <begin position="41"/>
        <end position="185"/>
    </location>
</feature>
<proteinExistence type="predicted"/>
<gene>
    <name evidence="2" type="ORF">ACFSUS_26470</name>
</gene>
<dbReference type="PROSITE" id="PS50065">
    <property type="entry name" value="HMG_COA_REDUCTASE_4"/>
    <property type="match status" value="1"/>
</dbReference>
<dbReference type="Proteomes" id="UP001597469">
    <property type="component" value="Unassembled WGS sequence"/>
</dbReference>
<dbReference type="InterPro" id="IPR000782">
    <property type="entry name" value="FAS1_domain"/>
</dbReference>
<comment type="caution">
    <text evidence="2">The sequence shown here is derived from an EMBL/GenBank/DDBJ whole genome shotgun (WGS) entry which is preliminary data.</text>
</comment>
<dbReference type="InterPro" id="IPR050904">
    <property type="entry name" value="Adhesion/Biosynth-related"/>
</dbReference>
<dbReference type="Pfam" id="PF02469">
    <property type="entry name" value="Fasciclin"/>
    <property type="match status" value="2"/>
</dbReference>
<evidence type="ECO:0000259" key="1">
    <source>
        <dbReference type="PROSITE" id="PS50213"/>
    </source>
</evidence>
<dbReference type="PANTHER" id="PTHR10900">
    <property type="entry name" value="PERIOSTIN-RELATED"/>
    <property type="match status" value="1"/>
</dbReference>
<dbReference type="InterPro" id="IPR036378">
    <property type="entry name" value="FAS1_dom_sf"/>
</dbReference>
<evidence type="ECO:0000313" key="3">
    <source>
        <dbReference type="Proteomes" id="UP001597469"/>
    </source>
</evidence>
<dbReference type="SUPFAM" id="SSF82153">
    <property type="entry name" value="FAS1 domain"/>
    <property type="match status" value="2"/>
</dbReference>
<dbReference type="SMART" id="SM00554">
    <property type="entry name" value="FAS1"/>
    <property type="match status" value="2"/>
</dbReference>
<dbReference type="PROSITE" id="PS50213">
    <property type="entry name" value="FAS1"/>
    <property type="match status" value="2"/>
</dbReference>
<accession>A0ABW5MB53</accession>
<evidence type="ECO:0000313" key="2">
    <source>
        <dbReference type="EMBL" id="MFD2574208.1"/>
    </source>
</evidence>
<protein>
    <submittedName>
        <fullName evidence="2">Fasciclin domain-containing protein</fullName>
    </submittedName>
</protein>